<protein>
    <submittedName>
        <fullName evidence="1">Putative secreted protein synganglion overexpressed</fullName>
    </submittedName>
</protein>
<dbReference type="AlphaFoldDB" id="A0A6M2DD63"/>
<proteinExistence type="predicted"/>
<accession>A0A6M2DD63</accession>
<sequence>MLYYATSHNNLIASAGKTTSLLFLLILHIHEVFSLKCTRKTSRHETCKRGLPPRSTRCTVSNKFKKKLVNMDYQLNYQTWIMRC</sequence>
<name>A0A6M2DD63_RHIMP</name>
<reference evidence="1" key="1">
    <citation type="submission" date="2019-09" db="EMBL/GenBank/DDBJ databases">
        <title>Organ-specific transcriptomic study of the physiology of the cattle tick, Rhipicephalus microplus.</title>
        <authorList>
            <person name="Tirloni L."/>
            <person name="Braz G."/>
            <person name="Gandara A.C.P."/>
            <person name="Sabadin G.A."/>
            <person name="da Silva R.M."/>
            <person name="Guizzo M.G."/>
            <person name="Machado J.A."/>
            <person name="Costa E.P."/>
            <person name="Gomes H.F."/>
            <person name="Moraes J."/>
            <person name="Mota M.B.S."/>
            <person name="Mesquita R.D."/>
            <person name="Alvarenga P.H."/>
            <person name="Alves F."/>
            <person name="Seixas A."/>
            <person name="da Fonseca R.N."/>
            <person name="Fogaca A."/>
            <person name="Logullo C."/>
            <person name="Tanaka A."/>
            <person name="Daffre S."/>
            <person name="Termignoni C."/>
            <person name="Vaz I.S.Jr."/>
            <person name="Oliveira P.L."/>
            <person name="Ribeiro J.M."/>
        </authorList>
    </citation>
    <scope>NUCLEOTIDE SEQUENCE</scope>
    <source>
        <strain evidence="1">Porto Alegre</strain>
    </source>
</reference>
<dbReference type="EMBL" id="GHWJ01010424">
    <property type="protein sequence ID" value="NOV43161.1"/>
    <property type="molecule type" value="Transcribed_RNA"/>
</dbReference>
<evidence type="ECO:0000313" key="1">
    <source>
        <dbReference type="EMBL" id="NOV43161.1"/>
    </source>
</evidence>
<organism evidence="1">
    <name type="scientific">Rhipicephalus microplus</name>
    <name type="common">Cattle tick</name>
    <name type="synonym">Boophilus microplus</name>
    <dbReference type="NCBI Taxonomy" id="6941"/>
    <lineage>
        <taxon>Eukaryota</taxon>
        <taxon>Metazoa</taxon>
        <taxon>Ecdysozoa</taxon>
        <taxon>Arthropoda</taxon>
        <taxon>Chelicerata</taxon>
        <taxon>Arachnida</taxon>
        <taxon>Acari</taxon>
        <taxon>Parasitiformes</taxon>
        <taxon>Ixodida</taxon>
        <taxon>Ixodoidea</taxon>
        <taxon>Ixodidae</taxon>
        <taxon>Rhipicephalinae</taxon>
        <taxon>Rhipicephalus</taxon>
        <taxon>Boophilus</taxon>
    </lineage>
</organism>